<evidence type="ECO:0008006" key="4">
    <source>
        <dbReference type="Google" id="ProtNLM"/>
    </source>
</evidence>
<feature type="chain" id="PRO_5017191189" description="DUF3471 domain-containing protein" evidence="1">
    <location>
        <begin position="24"/>
        <end position="266"/>
    </location>
</feature>
<dbReference type="AlphaFoldDB" id="A0A3A4NEL6"/>
<accession>A0A3A4NEL6</accession>
<feature type="signal peptide" evidence="1">
    <location>
        <begin position="1"/>
        <end position="23"/>
    </location>
</feature>
<gene>
    <name evidence="2" type="ORF">C4520_15360</name>
</gene>
<name>A0A3A4NEL6_ABYX5</name>
<dbReference type="Proteomes" id="UP000265882">
    <property type="component" value="Unassembled WGS sequence"/>
</dbReference>
<sequence length="266" mass="30597">MKQFIKFALLLAGIFLTAAPAGAKINWTPEDLSGYYKFAFWDGNTYAFRIVPGEGRTRRIGQEVVKMPTDSVRVYVLETPNKEHYYWGKLEGGKIYFSDGERSPVYAEAIKNGEGGILIRALDPNTDEVREFTVERATKEEAERITRENKVGDLNNACMQNLEAINRAIGLYMKEHERMPDSLEELYPDYVQDKQVFVCPVGGGEFQDFEQDYSYVRGVDPQSENPHDECIIIESKGNHVFPWRFHYELRLDGTIHAVADRERSRH</sequence>
<evidence type="ECO:0000313" key="3">
    <source>
        <dbReference type="Proteomes" id="UP000265882"/>
    </source>
</evidence>
<evidence type="ECO:0000313" key="2">
    <source>
        <dbReference type="EMBL" id="RJP17979.1"/>
    </source>
</evidence>
<reference evidence="2 3" key="1">
    <citation type="journal article" date="2017" name="ISME J.">
        <title>Energy and carbon metabolisms in a deep terrestrial subsurface fluid microbial community.</title>
        <authorList>
            <person name="Momper L."/>
            <person name="Jungbluth S.P."/>
            <person name="Lee M.D."/>
            <person name="Amend J.P."/>
        </authorList>
    </citation>
    <scope>NUCLEOTIDE SEQUENCE [LARGE SCALE GENOMIC DNA]</scope>
    <source>
        <strain evidence="2">SURF_5</strain>
    </source>
</reference>
<comment type="caution">
    <text evidence="2">The sequence shown here is derived from an EMBL/GenBank/DDBJ whole genome shotgun (WGS) entry which is preliminary data.</text>
</comment>
<dbReference type="EMBL" id="QZKU01000107">
    <property type="protein sequence ID" value="RJP17979.1"/>
    <property type="molecule type" value="Genomic_DNA"/>
</dbReference>
<keyword evidence="1" id="KW-0732">Signal</keyword>
<evidence type="ECO:0000256" key="1">
    <source>
        <dbReference type="SAM" id="SignalP"/>
    </source>
</evidence>
<protein>
    <recommendedName>
        <fullName evidence="4">DUF3471 domain-containing protein</fullName>
    </recommendedName>
</protein>
<organism evidence="2 3">
    <name type="scientific">Abyssobacteria bacterium (strain SURF_5)</name>
    <dbReference type="NCBI Taxonomy" id="2093360"/>
    <lineage>
        <taxon>Bacteria</taxon>
        <taxon>Pseudomonadati</taxon>
        <taxon>Candidatus Hydrogenedentota</taxon>
        <taxon>Candidatus Abyssobacteria</taxon>
    </lineage>
</organism>
<proteinExistence type="predicted"/>